<keyword evidence="2" id="KW-0328">Glycosyltransferase</keyword>
<comment type="similarity">
    <text evidence="1">Belongs to the glycosyltransferase 2 family.</text>
</comment>
<dbReference type="CDD" id="cd04186">
    <property type="entry name" value="GT_2_like_c"/>
    <property type="match status" value="1"/>
</dbReference>
<dbReference type="AlphaFoldDB" id="A0A1H4FP68"/>
<reference evidence="6 7" key="1">
    <citation type="submission" date="2016-10" db="EMBL/GenBank/DDBJ databases">
        <authorList>
            <person name="de Groot N.N."/>
        </authorList>
    </citation>
    <scope>NUCLEOTIDE SEQUENCE [LARGE SCALE GENOMIC DNA]</scope>
    <source>
        <strain evidence="6 7">DSM 19033</strain>
    </source>
</reference>
<keyword evidence="7" id="KW-1185">Reference proteome</keyword>
<dbReference type="OrthoDB" id="9771846at2"/>
<accession>A0A1H4FP68</accession>
<keyword evidence="3 6" id="KW-0808">Transferase</keyword>
<evidence type="ECO:0000259" key="5">
    <source>
        <dbReference type="Pfam" id="PF00535"/>
    </source>
</evidence>
<dbReference type="InterPro" id="IPR001173">
    <property type="entry name" value="Glyco_trans_2-like"/>
</dbReference>
<evidence type="ECO:0000256" key="2">
    <source>
        <dbReference type="ARBA" id="ARBA00022676"/>
    </source>
</evidence>
<dbReference type="RefSeq" id="WP_090557829.1">
    <property type="nucleotide sequence ID" value="NZ_FNRA01000008.1"/>
</dbReference>
<keyword evidence="4" id="KW-1133">Transmembrane helix</keyword>
<dbReference type="GO" id="GO:0016757">
    <property type="term" value="F:glycosyltransferase activity"/>
    <property type="evidence" value="ECO:0007669"/>
    <property type="project" value="UniProtKB-KW"/>
</dbReference>
<evidence type="ECO:0000313" key="6">
    <source>
        <dbReference type="EMBL" id="SEA99116.1"/>
    </source>
</evidence>
<evidence type="ECO:0000256" key="3">
    <source>
        <dbReference type="ARBA" id="ARBA00022679"/>
    </source>
</evidence>
<name>A0A1H4FP68_9SPHI</name>
<dbReference type="EMBL" id="FNRA01000008">
    <property type="protein sequence ID" value="SEA99116.1"/>
    <property type="molecule type" value="Genomic_DNA"/>
</dbReference>
<evidence type="ECO:0000256" key="4">
    <source>
        <dbReference type="SAM" id="Phobius"/>
    </source>
</evidence>
<keyword evidence="4" id="KW-0812">Transmembrane</keyword>
<dbReference type="Gene3D" id="3.90.550.10">
    <property type="entry name" value="Spore Coat Polysaccharide Biosynthesis Protein SpsA, Chain A"/>
    <property type="match status" value="1"/>
</dbReference>
<gene>
    <name evidence="6" type="ORF">SAMN05443550_10846</name>
</gene>
<feature type="transmembrane region" description="Helical" evidence="4">
    <location>
        <begin position="256"/>
        <end position="278"/>
    </location>
</feature>
<keyword evidence="4" id="KW-0472">Membrane</keyword>
<feature type="domain" description="Glycosyltransferase 2-like" evidence="5">
    <location>
        <begin position="19"/>
        <end position="179"/>
    </location>
</feature>
<evidence type="ECO:0000313" key="7">
    <source>
        <dbReference type="Proteomes" id="UP000198850"/>
    </source>
</evidence>
<dbReference type="InterPro" id="IPR029044">
    <property type="entry name" value="Nucleotide-diphossugar_trans"/>
</dbReference>
<organism evidence="6 7">
    <name type="scientific">Pedobacter hartonius</name>
    <dbReference type="NCBI Taxonomy" id="425514"/>
    <lineage>
        <taxon>Bacteria</taxon>
        <taxon>Pseudomonadati</taxon>
        <taxon>Bacteroidota</taxon>
        <taxon>Sphingobacteriia</taxon>
        <taxon>Sphingobacteriales</taxon>
        <taxon>Sphingobacteriaceae</taxon>
        <taxon>Pedobacter</taxon>
    </lineage>
</organism>
<proteinExistence type="inferred from homology"/>
<evidence type="ECO:0000256" key="1">
    <source>
        <dbReference type="ARBA" id="ARBA00006739"/>
    </source>
</evidence>
<dbReference type="Proteomes" id="UP000198850">
    <property type="component" value="Unassembled WGS sequence"/>
</dbReference>
<sequence length="315" mass="35867">MQKPVAVILLNWNTPVHTSNCISSLLRYGDTSTFDIIVADNGSTDGSLAKLQSQFPQLTFIDNKENLGFAEGNNRAIRYSISKGYTYSLIMNNDTEIDEDIIGGLILHLQHHPIAAAVQPSIYWMHDKTRIWNGKGGYNKLIGKVYSSKKTYAKTIEFRKASWLTGCCVLVRNEVLEKVGLFNKQFFLYDEDVELSFRIRSAGHELHYLPHLKIYHEAGASGQLATGEKEGTLSPVIHYYVSRNRIWFLRKFGDPLFYPAMLIYYLPYYLAVLSYFLIRGRKKKAGFLFNGLKDGFFTPGKVVWPESGQIKHSVT</sequence>
<dbReference type="PANTHER" id="PTHR43179">
    <property type="entry name" value="RHAMNOSYLTRANSFERASE WBBL"/>
    <property type="match status" value="1"/>
</dbReference>
<dbReference type="STRING" id="425514.SAMN05443550_10846"/>
<dbReference type="SUPFAM" id="SSF53448">
    <property type="entry name" value="Nucleotide-diphospho-sugar transferases"/>
    <property type="match status" value="1"/>
</dbReference>
<protein>
    <submittedName>
        <fullName evidence="6">Glycosyltransferase, GT2 family</fullName>
    </submittedName>
</protein>
<dbReference type="PANTHER" id="PTHR43179:SF12">
    <property type="entry name" value="GALACTOFURANOSYLTRANSFERASE GLFT2"/>
    <property type="match status" value="1"/>
</dbReference>
<dbReference type="Pfam" id="PF00535">
    <property type="entry name" value="Glycos_transf_2"/>
    <property type="match status" value="1"/>
</dbReference>